<dbReference type="InterPro" id="IPR003828">
    <property type="entry name" value="QueH"/>
</dbReference>
<evidence type="ECO:0000256" key="2">
    <source>
        <dbReference type="ARBA" id="ARBA00004691"/>
    </source>
</evidence>
<dbReference type="AlphaFoldDB" id="A0A1L3GJZ7"/>
<evidence type="ECO:0000313" key="19">
    <source>
        <dbReference type="Proteomes" id="UP000182264"/>
    </source>
</evidence>
<evidence type="ECO:0000256" key="3">
    <source>
        <dbReference type="ARBA" id="ARBA00008207"/>
    </source>
</evidence>
<keyword evidence="6 17" id="KW-0004">4Fe-4S</keyword>
<protein>
    <recommendedName>
        <fullName evidence="5 17">Epoxyqueuosine reductase QueH</fullName>
        <ecNumber evidence="4 17">1.17.99.6</ecNumber>
    </recommendedName>
    <alternativeName>
        <fullName evidence="15 17">Queuosine biosynthesis protein QueH</fullName>
    </alternativeName>
</protein>
<keyword evidence="9 17" id="KW-0671">Queuosine biosynthesis</keyword>
<evidence type="ECO:0000256" key="13">
    <source>
        <dbReference type="ARBA" id="ARBA00023157"/>
    </source>
</evidence>
<evidence type="ECO:0000256" key="6">
    <source>
        <dbReference type="ARBA" id="ARBA00022485"/>
    </source>
</evidence>
<evidence type="ECO:0000256" key="15">
    <source>
        <dbReference type="ARBA" id="ARBA00031446"/>
    </source>
</evidence>
<comment type="function">
    <text evidence="1 17">Catalyzes the conversion of epoxyqueuosine (oQ) to queuosine (Q), which is a hypermodified base found in the wobble positions of tRNA(Asp), tRNA(Asn), tRNA(His) and tRNA(Tyr).</text>
</comment>
<gene>
    <name evidence="17" type="primary">queH</name>
    <name evidence="18" type="ORF">A7E75_05555</name>
</gene>
<dbReference type="GO" id="GO:0008616">
    <property type="term" value="P:tRNA queuosine(34) biosynthetic process"/>
    <property type="evidence" value="ECO:0007669"/>
    <property type="project" value="UniProtKB-UniRule"/>
</dbReference>
<evidence type="ECO:0000256" key="11">
    <source>
        <dbReference type="ARBA" id="ARBA00023004"/>
    </source>
</evidence>
<feature type="binding site" evidence="17">
    <location>
        <position position="103"/>
    </location>
    <ligand>
        <name>[4Fe-4S] cluster</name>
        <dbReference type="ChEBI" id="CHEBI:49883"/>
    </ligand>
</feature>
<accession>A0A1L3GJZ7</accession>
<name>A0A1L3GJZ7_SYNAC</name>
<evidence type="ECO:0000256" key="4">
    <source>
        <dbReference type="ARBA" id="ARBA00012622"/>
    </source>
</evidence>
<keyword evidence="14 17" id="KW-0676">Redox-active center</keyword>
<reference evidence="18 19" key="1">
    <citation type="journal article" date="2017" name="Genome Announc.">
        <title>Complete Genome Sequences of Two Acetylene-Fermenting Pelobacter acetylenicus Strains.</title>
        <authorList>
            <person name="Sutton J.M."/>
            <person name="Baesman S.M."/>
            <person name="Fierst J.L."/>
            <person name="Poret-Peterson A.T."/>
            <person name="Oremland R.S."/>
            <person name="Dunlap D.S."/>
            <person name="Akob D.M."/>
        </authorList>
    </citation>
    <scope>NUCLEOTIDE SEQUENCE [LARGE SCALE GENOMIC DNA]</scope>
    <source>
        <strain evidence="18 19">DSM 3247</strain>
    </source>
</reference>
<feature type="binding site" evidence="17">
    <location>
        <position position="106"/>
    </location>
    <ligand>
        <name>[4Fe-4S] cluster</name>
        <dbReference type="ChEBI" id="CHEBI:49883"/>
    </ligand>
</feature>
<evidence type="ECO:0000256" key="10">
    <source>
        <dbReference type="ARBA" id="ARBA00023002"/>
    </source>
</evidence>
<comment type="catalytic activity">
    <reaction evidence="16 17">
        <text>epoxyqueuosine(34) in tRNA + AH2 = queuosine(34) in tRNA + A + H2O</text>
        <dbReference type="Rhea" id="RHEA:32159"/>
        <dbReference type="Rhea" id="RHEA-COMP:18571"/>
        <dbReference type="Rhea" id="RHEA-COMP:18582"/>
        <dbReference type="ChEBI" id="CHEBI:13193"/>
        <dbReference type="ChEBI" id="CHEBI:15377"/>
        <dbReference type="ChEBI" id="CHEBI:17499"/>
        <dbReference type="ChEBI" id="CHEBI:194431"/>
        <dbReference type="ChEBI" id="CHEBI:194443"/>
        <dbReference type="EC" id="1.17.99.6"/>
    </reaction>
</comment>
<keyword evidence="8 17" id="KW-0479">Metal-binding</keyword>
<feature type="disulfide bond" description="Redox-active" evidence="17">
    <location>
        <begin position="186"/>
        <end position="188"/>
    </location>
</feature>
<evidence type="ECO:0000256" key="17">
    <source>
        <dbReference type="HAMAP-Rule" id="MF_02089"/>
    </source>
</evidence>
<evidence type="ECO:0000256" key="7">
    <source>
        <dbReference type="ARBA" id="ARBA00022694"/>
    </source>
</evidence>
<evidence type="ECO:0000256" key="16">
    <source>
        <dbReference type="ARBA" id="ARBA00047415"/>
    </source>
</evidence>
<comment type="similarity">
    <text evidence="3 17">Belongs to the QueH family.</text>
</comment>
<feature type="binding site" evidence="17">
    <location>
        <position position="24"/>
    </location>
    <ligand>
        <name>[4Fe-4S] cluster</name>
        <dbReference type="ChEBI" id="CHEBI:49883"/>
    </ligand>
</feature>
<dbReference type="STRING" id="29542.A6070_14190"/>
<dbReference type="KEGG" id="pace:A6070_14190"/>
<sequence length="216" mass="24386">MENRKTSGDLRIPGGARRLVLHCCCAPCAGGILETLTGSGVEVFLFFYNPNIHPRDEYLRRKEEMKAFAARLGVVVVDADYAPEAWFGAVDGLEDTPERGERCQTCFRMRLEATAEYAEFHGFEVFATTLGISRWKDLEQVNAAGHAVAARHAGVSFWPVNWRKQGGAQRMLEVTRREGFYQQPYCGCVFSLRDANRRRVEKGQEIIDRDISECDA</sequence>
<dbReference type="OrthoDB" id="9801033at2"/>
<dbReference type="GO" id="GO:0051539">
    <property type="term" value="F:4 iron, 4 sulfur cluster binding"/>
    <property type="evidence" value="ECO:0007669"/>
    <property type="project" value="UniProtKB-UniRule"/>
</dbReference>
<evidence type="ECO:0000256" key="1">
    <source>
        <dbReference type="ARBA" id="ARBA00002268"/>
    </source>
</evidence>
<dbReference type="EC" id="1.17.99.6" evidence="4 17"/>
<dbReference type="PANTHER" id="PTHR36701">
    <property type="entry name" value="EPOXYQUEUOSINE REDUCTASE QUEH"/>
    <property type="match status" value="1"/>
</dbReference>
<organism evidence="18 19">
    <name type="scientific">Syntrophotalea acetylenica</name>
    <name type="common">Pelobacter acetylenicus</name>
    <dbReference type="NCBI Taxonomy" id="29542"/>
    <lineage>
        <taxon>Bacteria</taxon>
        <taxon>Pseudomonadati</taxon>
        <taxon>Thermodesulfobacteriota</taxon>
        <taxon>Desulfuromonadia</taxon>
        <taxon>Desulfuromonadales</taxon>
        <taxon>Syntrophotaleaceae</taxon>
        <taxon>Syntrophotalea</taxon>
    </lineage>
</organism>
<dbReference type="Pfam" id="PF02677">
    <property type="entry name" value="QueH"/>
    <property type="match status" value="1"/>
</dbReference>
<dbReference type="UniPathway" id="UPA00392"/>
<evidence type="ECO:0000256" key="5">
    <source>
        <dbReference type="ARBA" id="ARBA00016895"/>
    </source>
</evidence>
<evidence type="ECO:0000313" key="18">
    <source>
        <dbReference type="EMBL" id="APG26205.1"/>
    </source>
</evidence>
<comment type="pathway">
    <text evidence="2 17">tRNA modification; tRNA-queuosine biosynthesis.</text>
</comment>
<evidence type="ECO:0000256" key="9">
    <source>
        <dbReference type="ARBA" id="ARBA00022785"/>
    </source>
</evidence>
<keyword evidence="13 17" id="KW-1015">Disulfide bond</keyword>
<evidence type="ECO:0000256" key="8">
    <source>
        <dbReference type="ARBA" id="ARBA00022723"/>
    </source>
</evidence>
<proteinExistence type="inferred from homology"/>
<keyword evidence="10 17" id="KW-0560">Oxidoreductase</keyword>
<dbReference type="GO" id="GO:0046872">
    <property type="term" value="F:metal ion binding"/>
    <property type="evidence" value="ECO:0007669"/>
    <property type="project" value="UniProtKB-KW"/>
</dbReference>
<evidence type="ECO:0000256" key="14">
    <source>
        <dbReference type="ARBA" id="ARBA00023284"/>
    </source>
</evidence>
<keyword evidence="11 17" id="KW-0408">Iron</keyword>
<feature type="binding site" evidence="17">
    <location>
        <position position="25"/>
    </location>
    <ligand>
        <name>[4Fe-4S] cluster</name>
        <dbReference type="ChEBI" id="CHEBI:49883"/>
    </ligand>
</feature>
<dbReference type="EMBL" id="CP015518">
    <property type="protein sequence ID" value="APG26205.1"/>
    <property type="molecule type" value="Genomic_DNA"/>
</dbReference>
<dbReference type="HAMAP" id="MF_02089">
    <property type="entry name" value="QueH"/>
    <property type="match status" value="1"/>
</dbReference>
<dbReference type="GO" id="GO:0052693">
    <property type="term" value="F:epoxyqueuosine reductase activity"/>
    <property type="evidence" value="ECO:0007669"/>
    <property type="project" value="UniProtKB-UniRule"/>
</dbReference>
<keyword evidence="7 17" id="KW-0819">tRNA processing</keyword>
<keyword evidence="19" id="KW-1185">Reference proteome</keyword>
<dbReference type="PANTHER" id="PTHR36701:SF1">
    <property type="entry name" value="EPOXYQUEUOSINE REDUCTASE QUEH"/>
    <property type="match status" value="1"/>
</dbReference>
<dbReference type="Proteomes" id="UP000182264">
    <property type="component" value="Chromosome"/>
</dbReference>
<keyword evidence="12 17" id="KW-0411">Iron-sulfur</keyword>
<evidence type="ECO:0000256" key="12">
    <source>
        <dbReference type="ARBA" id="ARBA00023014"/>
    </source>
</evidence>